<reference evidence="1" key="1">
    <citation type="submission" date="2014-11" db="EMBL/GenBank/DDBJ databases">
        <authorList>
            <person name="Amaro Gonzalez C."/>
        </authorList>
    </citation>
    <scope>NUCLEOTIDE SEQUENCE</scope>
</reference>
<sequence length="64" mass="7336">MNQHTRQQHNPYCTQDNPFKAFHQLIGYHAADTAHRHPCKMPSLLSSKVKGHTLRAVNKSATER</sequence>
<reference evidence="1" key="2">
    <citation type="journal article" date="2015" name="Fish Shellfish Immunol.">
        <title>Early steps in the European eel (Anguilla anguilla)-Vibrio vulnificus interaction in the gills: Role of the RtxA13 toxin.</title>
        <authorList>
            <person name="Callol A."/>
            <person name="Pajuelo D."/>
            <person name="Ebbesson L."/>
            <person name="Teles M."/>
            <person name="MacKenzie S."/>
            <person name="Amaro C."/>
        </authorList>
    </citation>
    <scope>NUCLEOTIDE SEQUENCE</scope>
</reference>
<name>A0A0E9QY52_ANGAN</name>
<proteinExistence type="predicted"/>
<dbReference type="EMBL" id="GBXM01087180">
    <property type="protein sequence ID" value="JAH21397.1"/>
    <property type="molecule type" value="Transcribed_RNA"/>
</dbReference>
<dbReference type="AlphaFoldDB" id="A0A0E9QY52"/>
<organism evidence="1">
    <name type="scientific">Anguilla anguilla</name>
    <name type="common">European freshwater eel</name>
    <name type="synonym">Muraena anguilla</name>
    <dbReference type="NCBI Taxonomy" id="7936"/>
    <lineage>
        <taxon>Eukaryota</taxon>
        <taxon>Metazoa</taxon>
        <taxon>Chordata</taxon>
        <taxon>Craniata</taxon>
        <taxon>Vertebrata</taxon>
        <taxon>Euteleostomi</taxon>
        <taxon>Actinopterygii</taxon>
        <taxon>Neopterygii</taxon>
        <taxon>Teleostei</taxon>
        <taxon>Anguilliformes</taxon>
        <taxon>Anguillidae</taxon>
        <taxon>Anguilla</taxon>
    </lineage>
</organism>
<accession>A0A0E9QY52</accession>
<evidence type="ECO:0000313" key="1">
    <source>
        <dbReference type="EMBL" id="JAH21397.1"/>
    </source>
</evidence>
<protein>
    <submittedName>
        <fullName evidence="1">Uncharacterized protein</fullName>
    </submittedName>
</protein>